<proteinExistence type="predicted"/>
<organism evidence="2 3">
    <name type="scientific">Capsicum annuum</name>
    <name type="common">Capsicum pepper</name>
    <dbReference type="NCBI Taxonomy" id="4072"/>
    <lineage>
        <taxon>Eukaryota</taxon>
        <taxon>Viridiplantae</taxon>
        <taxon>Streptophyta</taxon>
        <taxon>Embryophyta</taxon>
        <taxon>Tracheophyta</taxon>
        <taxon>Spermatophyta</taxon>
        <taxon>Magnoliopsida</taxon>
        <taxon>eudicotyledons</taxon>
        <taxon>Gunneridae</taxon>
        <taxon>Pentapetalae</taxon>
        <taxon>asterids</taxon>
        <taxon>lamiids</taxon>
        <taxon>Solanales</taxon>
        <taxon>Solanaceae</taxon>
        <taxon>Solanoideae</taxon>
        <taxon>Capsiceae</taxon>
        <taxon>Capsicum</taxon>
    </lineage>
</organism>
<gene>
    <name evidence="2" type="ORF">T459_27430</name>
</gene>
<reference evidence="2 3" key="2">
    <citation type="journal article" date="2017" name="Genome Biol.">
        <title>New reference genome sequences of hot pepper reveal the massive evolution of plant disease-resistance genes by retroduplication.</title>
        <authorList>
            <person name="Kim S."/>
            <person name="Park J."/>
            <person name="Yeom S.I."/>
            <person name="Kim Y.M."/>
            <person name="Seo E."/>
            <person name="Kim K.T."/>
            <person name="Kim M.S."/>
            <person name="Lee J.M."/>
            <person name="Cheong K."/>
            <person name="Shin H.S."/>
            <person name="Kim S.B."/>
            <person name="Han K."/>
            <person name="Lee J."/>
            <person name="Park M."/>
            <person name="Lee H.A."/>
            <person name="Lee H.Y."/>
            <person name="Lee Y."/>
            <person name="Oh S."/>
            <person name="Lee J.H."/>
            <person name="Choi E."/>
            <person name="Choi E."/>
            <person name="Lee S.E."/>
            <person name="Jeon J."/>
            <person name="Kim H."/>
            <person name="Choi G."/>
            <person name="Song H."/>
            <person name="Lee J."/>
            <person name="Lee S.C."/>
            <person name="Kwon J.K."/>
            <person name="Lee H.Y."/>
            <person name="Koo N."/>
            <person name="Hong Y."/>
            <person name="Kim R.W."/>
            <person name="Kang W.H."/>
            <person name="Huh J.H."/>
            <person name="Kang B.C."/>
            <person name="Yang T.J."/>
            <person name="Lee Y.H."/>
            <person name="Bennetzen J.L."/>
            <person name="Choi D."/>
        </authorList>
    </citation>
    <scope>NUCLEOTIDE SEQUENCE [LARGE SCALE GENOMIC DNA]</scope>
    <source>
        <strain evidence="3">cv. CM334</strain>
    </source>
</reference>
<reference evidence="2 3" key="1">
    <citation type="journal article" date="2014" name="Nat. Genet.">
        <title>Genome sequence of the hot pepper provides insights into the evolution of pungency in Capsicum species.</title>
        <authorList>
            <person name="Kim S."/>
            <person name="Park M."/>
            <person name="Yeom S.I."/>
            <person name="Kim Y.M."/>
            <person name="Lee J.M."/>
            <person name="Lee H.A."/>
            <person name="Seo E."/>
            <person name="Choi J."/>
            <person name="Cheong K."/>
            <person name="Kim K.T."/>
            <person name="Jung K."/>
            <person name="Lee G.W."/>
            <person name="Oh S.K."/>
            <person name="Bae C."/>
            <person name="Kim S.B."/>
            <person name="Lee H.Y."/>
            <person name="Kim S.Y."/>
            <person name="Kim M.S."/>
            <person name="Kang B.C."/>
            <person name="Jo Y.D."/>
            <person name="Yang H.B."/>
            <person name="Jeong H.J."/>
            <person name="Kang W.H."/>
            <person name="Kwon J.K."/>
            <person name="Shin C."/>
            <person name="Lim J.Y."/>
            <person name="Park J.H."/>
            <person name="Huh J.H."/>
            <person name="Kim J.S."/>
            <person name="Kim B.D."/>
            <person name="Cohen O."/>
            <person name="Paran I."/>
            <person name="Suh M.C."/>
            <person name="Lee S.B."/>
            <person name="Kim Y.K."/>
            <person name="Shin Y."/>
            <person name="Noh S.J."/>
            <person name="Park J."/>
            <person name="Seo Y.S."/>
            <person name="Kwon S.Y."/>
            <person name="Kim H.A."/>
            <person name="Park J.M."/>
            <person name="Kim H.J."/>
            <person name="Choi S.B."/>
            <person name="Bosland P.W."/>
            <person name="Reeves G."/>
            <person name="Jo S.H."/>
            <person name="Lee B.W."/>
            <person name="Cho H.T."/>
            <person name="Choi H.S."/>
            <person name="Lee M.S."/>
            <person name="Yu Y."/>
            <person name="Do Choi Y."/>
            <person name="Park B.S."/>
            <person name="van Deynze A."/>
            <person name="Ashrafi H."/>
            <person name="Hill T."/>
            <person name="Kim W.T."/>
            <person name="Pai H.S."/>
            <person name="Ahn H.K."/>
            <person name="Yeam I."/>
            <person name="Giovannoni J.J."/>
            <person name="Rose J.K."/>
            <person name="Sorensen I."/>
            <person name="Lee S.J."/>
            <person name="Kim R.W."/>
            <person name="Choi I.Y."/>
            <person name="Choi B.S."/>
            <person name="Lim J.S."/>
            <person name="Lee Y.H."/>
            <person name="Choi D."/>
        </authorList>
    </citation>
    <scope>NUCLEOTIDE SEQUENCE [LARGE SCALE GENOMIC DNA]</scope>
    <source>
        <strain evidence="3">cv. CM334</strain>
    </source>
</reference>
<keyword evidence="3" id="KW-1185">Reference proteome</keyword>
<protein>
    <submittedName>
        <fullName evidence="2">Uncharacterized protein</fullName>
    </submittedName>
</protein>
<dbReference type="Proteomes" id="UP000222542">
    <property type="component" value="Unassembled WGS sequence"/>
</dbReference>
<dbReference type="Gramene" id="PHT67943">
    <property type="protein sequence ID" value="PHT67943"/>
    <property type="gene ID" value="T459_27430"/>
</dbReference>
<evidence type="ECO:0000313" key="3">
    <source>
        <dbReference type="Proteomes" id="UP000222542"/>
    </source>
</evidence>
<comment type="caution">
    <text evidence="2">The sequence shown here is derived from an EMBL/GenBank/DDBJ whole genome shotgun (WGS) entry which is preliminary data.</text>
</comment>
<dbReference type="EMBL" id="AYRZ02000011">
    <property type="protein sequence ID" value="PHT67943.1"/>
    <property type="molecule type" value="Genomic_DNA"/>
</dbReference>
<dbReference type="AlphaFoldDB" id="A0A2G2YDW3"/>
<evidence type="ECO:0000256" key="1">
    <source>
        <dbReference type="SAM" id="Coils"/>
    </source>
</evidence>
<keyword evidence="1" id="KW-0175">Coiled coil</keyword>
<feature type="non-terminal residue" evidence="2">
    <location>
        <position position="1"/>
    </location>
</feature>
<evidence type="ECO:0000313" key="2">
    <source>
        <dbReference type="EMBL" id="PHT67943.1"/>
    </source>
</evidence>
<name>A0A2G2YDW3_CAPAN</name>
<accession>A0A2G2YDW3</accession>
<sequence length="347" mass="38857">ENERNASQHLQHTIQKQKKIEEEFNQNLAELRAELGFVNDLKHKLERKVTSLENENNLLENKQKELEGTIQGLLESKEDFVKAYEDSTYEMKRAIADKDRKNDVLAEKLKAHLSLFGSISKEVPSINKFMDDARQALRRKEDRDVSTKELLLQNLISENKGLRSEVGNLGIVMKKIQDAVSGMSEEDRKTFTSLVEGQEECLSVSQSEKLRTPDIVQFTSKDSHLKSSMIEESTASPSVQEDSIKSPLKKDDKINCYVSESVCAPSPSASSVPQCDADNASAFAATAKVNFENKLLSRLPVDGSFQVTIFMWILTIVLRAIAQELGLLSAPPMDSDCGFPCHKNECS</sequence>
<feature type="coiled-coil region" evidence="1">
    <location>
        <begin position="14"/>
        <end position="76"/>
    </location>
</feature>